<keyword evidence="2" id="KW-0808">Transferase</keyword>
<proteinExistence type="predicted"/>
<dbReference type="PANTHER" id="PTHR43179">
    <property type="entry name" value="RHAMNOSYLTRANSFERASE WBBL"/>
    <property type="match status" value="1"/>
</dbReference>
<sequence length="782" mass="84583">MKNESEILDEATVGAARWHGALDGLYKQLVYGWVFDRNRPDARVIVEICRDDVPIACILADVARTDLAAELEVLGAPDLCHGFVADLGALPASSGGVISARVANTEVTLAGSFRLEESKTPPAAAINNVVGDGGLRLHGWALDPADQKRTVTVCAFVDNEMVAQAAADIIHPSMRGYIDGAHGFDLALPASLADGEVHSVRVVDDEGRPLNGSPLTICCSMDGLVGLLPDDADELLLKVADIYQRHLPRSLPMSAWPEWSARFDREGPTTLPTLSTAVIVTGEADAAALERTLASLQSQHGMTVQAFSGEPFAALLAQALASNCDVVCCVRAGDTLVPHALAWALEGFALPDAQVVYTDSETNGTPWFKPAWNPDYALASDYPLELLLVRHSVAHGLQEVHTPADFAWSALASVWSEGSTSVVHVPRVLYRMLSPLSTDERGARLAAVSRTLRAVQPQAQIEESDKLPPGVVHAARRVRYSLPEGARELTVSLVIPTRDRVDLLQRCISTIQQFTAWPNLEIIVIDNGSVEEATHAYFSEIAQQGIFVLPMPGPFNYADLNNRAIAQANGEIVGLINNDIEALHDGWLDEIVSQLLRPDVGAVGAKLLWPNGMVQHGGVLLGVGNVAGHFGNRLMDSDWGDHGRNQLVHRVSACTAACLFLLRQDFIAFGGMDGDAYPVAFNDVDLCLKVRQLGKAVVWTPHAKLLHAESASRGSEDTLQKKTRAQREITAIRKHWGHVLCDDPAYHPCLSLDPNSHAFGGLAIPPRNRAPRIEIKFIRITR</sequence>
<protein>
    <submittedName>
        <fullName evidence="2">Glycosyltransferase</fullName>
    </submittedName>
</protein>
<dbReference type="InterPro" id="IPR029044">
    <property type="entry name" value="Nucleotide-diphossugar_trans"/>
</dbReference>
<feature type="domain" description="Glycosyltransferase 2-like" evidence="1">
    <location>
        <begin position="492"/>
        <end position="611"/>
    </location>
</feature>
<evidence type="ECO:0000259" key="1">
    <source>
        <dbReference type="Pfam" id="PF00535"/>
    </source>
</evidence>
<organism evidence="2 3">
    <name type="scientific">Massilia arenae</name>
    <dbReference type="NCBI Taxonomy" id="2603288"/>
    <lineage>
        <taxon>Bacteria</taxon>
        <taxon>Pseudomonadati</taxon>
        <taxon>Pseudomonadota</taxon>
        <taxon>Betaproteobacteria</taxon>
        <taxon>Burkholderiales</taxon>
        <taxon>Oxalobacteraceae</taxon>
        <taxon>Telluria group</taxon>
        <taxon>Massilia</taxon>
    </lineage>
</organism>
<comment type="caution">
    <text evidence="2">The sequence shown here is derived from an EMBL/GenBank/DDBJ whole genome shotgun (WGS) entry which is preliminary data.</text>
</comment>
<evidence type="ECO:0000313" key="2">
    <source>
        <dbReference type="EMBL" id="TXF96061.1"/>
    </source>
</evidence>
<gene>
    <name evidence="2" type="ORF">FVD38_25640</name>
</gene>
<dbReference type="GO" id="GO:0016740">
    <property type="term" value="F:transferase activity"/>
    <property type="evidence" value="ECO:0007669"/>
    <property type="project" value="UniProtKB-KW"/>
</dbReference>
<dbReference type="AlphaFoldDB" id="A0A5C7FZ10"/>
<keyword evidence="3" id="KW-1185">Reference proteome</keyword>
<dbReference type="Gene3D" id="3.90.550.10">
    <property type="entry name" value="Spore Coat Polysaccharide Biosynthesis Protein SpsA, Chain A"/>
    <property type="match status" value="1"/>
</dbReference>
<dbReference type="Proteomes" id="UP000321413">
    <property type="component" value="Unassembled WGS sequence"/>
</dbReference>
<dbReference type="PANTHER" id="PTHR43179:SF7">
    <property type="entry name" value="RHAMNOSYLTRANSFERASE WBBL"/>
    <property type="match status" value="1"/>
</dbReference>
<dbReference type="InterPro" id="IPR001173">
    <property type="entry name" value="Glyco_trans_2-like"/>
</dbReference>
<evidence type="ECO:0000313" key="3">
    <source>
        <dbReference type="Proteomes" id="UP000321413"/>
    </source>
</evidence>
<dbReference type="EMBL" id="VPFD01000047">
    <property type="protein sequence ID" value="TXF96061.1"/>
    <property type="molecule type" value="Genomic_DNA"/>
</dbReference>
<reference evidence="2 3" key="1">
    <citation type="submission" date="2019-08" db="EMBL/GenBank/DDBJ databases">
        <title>Massilia golmudensis sp. nov., isolated from sand in the Qinghai-Tibetan Plateau.</title>
        <authorList>
            <person name="Zhang B."/>
        </authorList>
    </citation>
    <scope>NUCLEOTIDE SEQUENCE [LARGE SCALE GENOMIC DNA]</scope>
    <source>
        <strain evidence="2 3">GEM5</strain>
    </source>
</reference>
<accession>A0A5C7FZ10</accession>
<dbReference type="Pfam" id="PF00535">
    <property type="entry name" value="Glycos_transf_2"/>
    <property type="match status" value="1"/>
</dbReference>
<name>A0A5C7FZ10_9BURK</name>
<dbReference type="SUPFAM" id="SSF53448">
    <property type="entry name" value="Nucleotide-diphospho-sugar transferases"/>
    <property type="match status" value="1"/>
</dbReference>
<dbReference type="RefSeq" id="WP_147937380.1">
    <property type="nucleotide sequence ID" value="NZ_VPFD01000047.1"/>
</dbReference>